<evidence type="ECO:0000313" key="6">
    <source>
        <dbReference type="Proteomes" id="UP000274756"/>
    </source>
</evidence>
<reference evidence="7" key="1">
    <citation type="submission" date="2016-04" db="UniProtKB">
        <authorList>
            <consortium name="WormBaseParasite"/>
        </authorList>
    </citation>
    <scope>IDENTIFICATION</scope>
</reference>
<feature type="coiled-coil region" evidence="1">
    <location>
        <begin position="131"/>
        <end position="163"/>
    </location>
</feature>
<dbReference type="PANTHER" id="PTHR46415:SF2">
    <property type="entry name" value="BETA, PUTATIVE-RELATED"/>
    <property type="match status" value="1"/>
</dbReference>
<gene>
    <name evidence="4" type="ORF">DME_LOCUS5919</name>
</gene>
<dbReference type="PROSITE" id="PS50003">
    <property type="entry name" value="PH_DOMAIN"/>
    <property type="match status" value="1"/>
</dbReference>
<dbReference type="GO" id="GO:0010008">
    <property type="term" value="C:endosome membrane"/>
    <property type="evidence" value="ECO:0007669"/>
    <property type="project" value="TreeGrafter"/>
</dbReference>
<reference evidence="4 6" key="2">
    <citation type="submission" date="2018-11" db="EMBL/GenBank/DDBJ databases">
        <authorList>
            <consortium name="Pathogen Informatics"/>
        </authorList>
    </citation>
    <scope>NUCLEOTIDE SEQUENCE [LARGE SCALE GENOMIC DNA]</scope>
</reference>
<dbReference type="PANTHER" id="PTHR46415">
    <property type="entry name" value="ADAPTOR PROTEIN, PHOSPHOTYROSINE INTERACTION, PH DOMAIN AND LEUCINE ZIPPER-CONTAINING 2"/>
    <property type="match status" value="1"/>
</dbReference>
<dbReference type="SUPFAM" id="SSF103657">
    <property type="entry name" value="BAR/IMD domain-like"/>
    <property type="match status" value="1"/>
</dbReference>
<keyword evidence="6" id="KW-1185">Reference proteome</keyword>
<dbReference type="STRING" id="318479.A0A158Q340"/>
<evidence type="ECO:0000313" key="5">
    <source>
        <dbReference type="Proteomes" id="UP000038040"/>
    </source>
</evidence>
<evidence type="ECO:0000259" key="3">
    <source>
        <dbReference type="PROSITE" id="PS50003"/>
    </source>
</evidence>
<evidence type="ECO:0000256" key="2">
    <source>
        <dbReference type="SAM" id="MobiDB-lite"/>
    </source>
</evidence>
<evidence type="ECO:0000313" key="7">
    <source>
        <dbReference type="WBParaSite" id="DME_0000155901-mRNA-1"/>
    </source>
</evidence>
<dbReference type="AlphaFoldDB" id="A0A158Q340"/>
<evidence type="ECO:0000313" key="4">
    <source>
        <dbReference type="EMBL" id="VDN55946.1"/>
    </source>
</evidence>
<proteinExistence type="predicted"/>
<feature type="region of interest" description="Disordered" evidence="2">
    <location>
        <begin position="746"/>
        <end position="768"/>
    </location>
</feature>
<dbReference type="GO" id="GO:0023052">
    <property type="term" value="P:signaling"/>
    <property type="evidence" value="ECO:0007669"/>
    <property type="project" value="TreeGrafter"/>
</dbReference>
<dbReference type="Gene3D" id="2.30.29.30">
    <property type="entry name" value="Pleckstrin-homology domain (PH domain)/Phosphotyrosine-binding domain (PTB)"/>
    <property type="match status" value="3"/>
</dbReference>
<dbReference type="InterPro" id="IPR047181">
    <property type="entry name" value="DP13A/B"/>
</dbReference>
<dbReference type="SUPFAM" id="SSF50729">
    <property type="entry name" value="PH domain-like"/>
    <property type="match status" value="1"/>
</dbReference>
<dbReference type="Pfam" id="PF16746">
    <property type="entry name" value="BAR_3"/>
    <property type="match status" value="1"/>
</dbReference>
<dbReference type="InterPro" id="IPR011993">
    <property type="entry name" value="PH-like_dom_sf"/>
</dbReference>
<dbReference type="InterPro" id="IPR004148">
    <property type="entry name" value="BAR_dom"/>
</dbReference>
<dbReference type="OrthoDB" id="5869378at2759"/>
<dbReference type="InterPro" id="IPR027267">
    <property type="entry name" value="AH/BAR_dom_sf"/>
</dbReference>
<feature type="compositionally biased region" description="Polar residues" evidence="2">
    <location>
        <begin position="746"/>
        <end position="755"/>
    </location>
</feature>
<dbReference type="Proteomes" id="UP000038040">
    <property type="component" value="Unplaced"/>
</dbReference>
<keyword evidence="1" id="KW-0175">Coiled coil</keyword>
<protein>
    <submittedName>
        <fullName evidence="7">PH domain-containing protein</fullName>
    </submittedName>
</protein>
<feature type="domain" description="PH" evidence="3">
    <location>
        <begin position="277"/>
        <end position="535"/>
    </location>
</feature>
<dbReference type="EMBL" id="UYYG01001153">
    <property type="protein sequence ID" value="VDN55946.1"/>
    <property type="molecule type" value="Genomic_DNA"/>
</dbReference>
<dbReference type="Gene3D" id="1.20.1270.60">
    <property type="entry name" value="Arfaptin homology (AH) domain/BAR domain"/>
    <property type="match status" value="1"/>
</dbReference>
<evidence type="ECO:0000256" key="1">
    <source>
        <dbReference type="SAM" id="Coils"/>
    </source>
</evidence>
<organism evidence="5 7">
    <name type="scientific">Dracunculus medinensis</name>
    <name type="common">Guinea worm</name>
    <dbReference type="NCBI Taxonomy" id="318479"/>
    <lineage>
        <taxon>Eukaryota</taxon>
        <taxon>Metazoa</taxon>
        <taxon>Ecdysozoa</taxon>
        <taxon>Nematoda</taxon>
        <taxon>Chromadorea</taxon>
        <taxon>Rhabditida</taxon>
        <taxon>Spirurina</taxon>
        <taxon>Dracunculoidea</taxon>
        <taxon>Dracunculidae</taxon>
        <taxon>Dracunculus</taxon>
    </lineage>
</organism>
<name>A0A158Q340_DRAME</name>
<dbReference type="Proteomes" id="UP000274756">
    <property type="component" value="Unassembled WGS sequence"/>
</dbReference>
<dbReference type="InterPro" id="IPR001849">
    <property type="entry name" value="PH_domain"/>
</dbReference>
<dbReference type="WBParaSite" id="DME_0000155901-mRNA-1">
    <property type="protein sequence ID" value="DME_0000155901-mRNA-1"/>
    <property type="gene ID" value="DME_0000155901"/>
</dbReference>
<accession>A0A158Q340</accession>
<sequence>MRAKIPLEDILIDNPQRLSLIELFEEDTSNLRNWSHQLNFALEKWSSAQKLLSKTTGDLASVISSYGNQKFPLDETLFDIPSVTNRVAHTLNEIMSWMDILNEQINCCIRYPVRKLTRELDYLVEEIRPNYAEISAHLAECEEKFAKANRKEVSRKLDELNNDVFINKMNYHKIALEYFSRMNALQGTRYTQLIEPVVAMLCTFRSYFGIGNDALRKESFTEFLTICQQQMQSIDEEIESEKKECSVILASLDSLSKNDSEVYYGEPAIQKNSLSENVQKQGYLRIKIKSGFFSNNWEKYFVFTQGSSLMWQKHNELAASLMGNNDFIEEDSLPSECGSSFTVSVEIVFIPLYSFSSSHHYWLDCLQRLQGPYGRLPVSTQLKRNGSDITIDTPFCLELSEAPQVWIVIAWITTSISVLIFHSDTAKTSPPVQRAVLLDRFRAIILACEHISFISLRIALSLDCALIACTTGLAIDLVATPGTSAEIAGDDIDRRFVFVLLIPFSSENRNQKWFLQAKNTTDMYEWVDVINNLSGFQRKKSNIDVITQDHNLGDLVGVADLSKNISSSSSHLVLDLSNMNLSHQPIQFDLLPVEQSLEGIDSSIISENNVSYDICFLGSLEIGINYCNEAYVQQAIQKVLDAREAHSIHESTACRMLINKNARTVILVDYEQKSSLKALFEFADITFWTTYSNSKIFAIVTRIRTGKDAVDSAKCSILINEEDGGGDEICKALASALRESLSSLVLQSSGTSESDVASLKNGGNEKSS</sequence>